<keyword evidence="1" id="KW-0732">Signal</keyword>
<dbReference type="EMBL" id="JAWCUI010000067">
    <property type="protein sequence ID" value="KAL1889989.1"/>
    <property type="molecule type" value="Genomic_DNA"/>
</dbReference>
<feature type="signal peptide" evidence="1">
    <location>
        <begin position="1"/>
        <end position="17"/>
    </location>
</feature>
<dbReference type="PANTHER" id="PTHR48098:SF1">
    <property type="entry name" value="DIACYLGLYCEROL ACYLTRANSFERASE_MYCOLYLTRANSFERASE AG85A"/>
    <property type="match status" value="1"/>
</dbReference>
<gene>
    <name evidence="2" type="ORF">Sste5346_008568</name>
</gene>
<proteinExistence type="predicted"/>
<dbReference type="Pfam" id="PF00756">
    <property type="entry name" value="Esterase"/>
    <property type="match status" value="1"/>
</dbReference>
<dbReference type="Proteomes" id="UP001583186">
    <property type="component" value="Unassembled WGS sequence"/>
</dbReference>
<evidence type="ECO:0000313" key="3">
    <source>
        <dbReference type="Proteomes" id="UP001583186"/>
    </source>
</evidence>
<evidence type="ECO:0000313" key="2">
    <source>
        <dbReference type="EMBL" id="KAL1889989.1"/>
    </source>
</evidence>
<name>A0ABR3YNQ7_9PEZI</name>
<feature type="chain" id="PRO_5045595475" evidence="1">
    <location>
        <begin position="18"/>
        <end position="452"/>
    </location>
</feature>
<dbReference type="SUPFAM" id="SSF53474">
    <property type="entry name" value="alpha/beta-Hydrolases"/>
    <property type="match status" value="1"/>
</dbReference>
<sequence>MTRLLSGIALLAGLASAAVTVTRTHSGPTGYEVTISYQNASVNSVIIAALPHLTNQWQTSYFNSAYIDLADYRPGDYPSNPNPGTYYTMNKTGPGEFSFTRPFPGGTYQYSFLLDCANVTLCSSNISTGQRITDPTNPPYATVAGSELVSSFQVPYDRAFQYSDDLSLNQDYALPYGDTSKRGTLKIETYSSPGAVSPSAGVHDYVVYLPHGYQENSTTTEYPLLYLSHGGGGAAGDWQNQGYISNILDRLIGDNWMAPTVVVMPTWYGLLGGTTNPDLQENSRGAISVPTIAELYYEYLFPHIQNSYRVSNDSSRRAFAGLSEGGFLTYSMYVNHTSYFGYYGFFSGASVSDSVTLDGPGNFITANDTASNPALLNRSIYVSYGQFDKLFQTSKYWQETLDALGIPYVTRFIPWGFHFWNTWQDAVWNFGRSTLWQPLPVNEYTAHGLQTQ</sequence>
<protein>
    <submittedName>
        <fullName evidence="2">Uncharacterized protein</fullName>
    </submittedName>
</protein>
<dbReference type="Gene3D" id="3.40.50.1820">
    <property type="entry name" value="alpha/beta hydrolase"/>
    <property type="match status" value="1"/>
</dbReference>
<evidence type="ECO:0000256" key="1">
    <source>
        <dbReference type="SAM" id="SignalP"/>
    </source>
</evidence>
<organism evidence="2 3">
    <name type="scientific">Sporothrix stenoceras</name>
    <dbReference type="NCBI Taxonomy" id="5173"/>
    <lineage>
        <taxon>Eukaryota</taxon>
        <taxon>Fungi</taxon>
        <taxon>Dikarya</taxon>
        <taxon>Ascomycota</taxon>
        <taxon>Pezizomycotina</taxon>
        <taxon>Sordariomycetes</taxon>
        <taxon>Sordariomycetidae</taxon>
        <taxon>Ophiostomatales</taxon>
        <taxon>Ophiostomataceae</taxon>
        <taxon>Sporothrix</taxon>
    </lineage>
</organism>
<accession>A0ABR3YNQ7</accession>
<dbReference type="PANTHER" id="PTHR48098">
    <property type="entry name" value="ENTEROCHELIN ESTERASE-RELATED"/>
    <property type="match status" value="1"/>
</dbReference>
<keyword evidence="3" id="KW-1185">Reference proteome</keyword>
<dbReference type="InterPro" id="IPR029058">
    <property type="entry name" value="AB_hydrolase_fold"/>
</dbReference>
<reference evidence="2 3" key="1">
    <citation type="journal article" date="2024" name="IMA Fungus">
        <title>IMA Genome - F19 : A genome assembly and annotation guide to empower mycologists, including annotated draft genome sequences of Ceratocystis pirilliformis, Diaporthe australafricana, Fusarium ophioides, Paecilomyces lecythidis, and Sporothrix stenoceras.</title>
        <authorList>
            <person name="Aylward J."/>
            <person name="Wilson A.M."/>
            <person name="Visagie C.M."/>
            <person name="Spraker J."/>
            <person name="Barnes I."/>
            <person name="Buitendag C."/>
            <person name="Ceriani C."/>
            <person name="Del Mar Angel L."/>
            <person name="du Plessis D."/>
            <person name="Fuchs T."/>
            <person name="Gasser K."/>
            <person name="Kramer D."/>
            <person name="Li W."/>
            <person name="Munsamy K."/>
            <person name="Piso A."/>
            <person name="Price J.L."/>
            <person name="Sonnekus B."/>
            <person name="Thomas C."/>
            <person name="van der Nest A."/>
            <person name="van Dijk A."/>
            <person name="van Heerden A."/>
            <person name="van Vuuren N."/>
            <person name="Yilmaz N."/>
            <person name="Duong T.A."/>
            <person name="van der Merwe N.A."/>
            <person name="Wingfield M.J."/>
            <person name="Wingfield B.D."/>
        </authorList>
    </citation>
    <scope>NUCLEOTIDE SEQUENCE [LARGE SCALE GENOMIC DNA]</scope>
    <source>
        <strain evidence="2 3">CMW 5346</strain>
    </source>
</reference>
<dbReference type="InterPro" id="IPR000801">
    <property type="entry name" value="Esterase-like"/>
</dbReference>
<dbReference type="InterPro" id="IPR050583">
    <property type="entry name" value="Mycobacterial_A85_antigen"/>
</dbReference>
<comment type="caution">
    <text evidence="2">The sequence shown here is derived from an EMBL/GenBank/DDBJ whole genome shotgun (WGS) entry which is preliminary data.</text>
</comment>